<name>A0ABN9VN10_9DINO</name>
<comment type="caution">
    <text evidence="2">The sequence shown here is derived from an EMBL/GenBank/DDBJ whole genome shotgun (WGS) entry which is preliminary data.</text>
</comment>
<feature type="non-terminal residue" evidence="2">
    <location>
        <position position="1"/>
    </location>
</feature>
<feature type="region of interest" description="Disordered" evidence="1">
    <location>
        <begin position="162"/>
        <end position="215"/>
    </location>
</feature>
<feature type="compositionally biased region" description="Low complexity" evidence="1">
    <location>
        <begin position="91"/>
        <end position="114"/>
    </location>
</feature>
<evidence type="ECO:0000313" key="3">
    <source>
        <dbReference type="Proteomes" id="UP001189429"/>
    </source>
</evidence>
<protein>
    <submittedName>
        <fullName evidence="2">Uncharacterized protein</fullName>
    </submittedName>
</protein>
<feature type="region of interest" description="Disordered" evidence="1">
    <location>
        <begin position="1"/>
        <end position="21"/>
    </location>
</feature>
<sequence>AATGLPGQVATGGTLAAGGPLRRGLVEPVGLARARRRTRWSTTARLSCRREQAGKRASPKVFPPPGRTPHVPGADRSGLVGSLPTPPIRLDPISKGSDSDSPSNSDVDSDVSNGGLTGLPTPADSTSPDLAADFRREGAPVRDVWRPRGPPWRTWSRLVPARGTSATPEGGWHWPSRSCSRAPDTPDGVFGGRRQPAAAAKRSRRGAALCPGAYL</sequence>
<accession>A0ABN9VN10</accession>
<gene>
    <name evidence="2" type="ORF">PCOR1329_LOCUS59565</name>
</gene>
<evidence type="ECO:0000313" key="2">
    <source>
        <dbReference type="EMBL" id="CAK0874753.1"/>
    </source>
</evidence>
<feature type="region of interest" description="Disordered" evidence="1">
    <location>
        <begin position="35"/>
        <end position="135"/>
    </location>
</feature>
<keyword evidence="3" id="KW-1185">Reference proteome</keyword>
<proteinExistence type="predicted"/>
<organism evidence="2 3">
    <name type="scientific">Prorocentrum cordatum</name>
    <dbReference type="NCBI Taxonomy" id="2364126"/>
    <lineage>
        <taxon>Eukaryota</taxon>
        <taxon>Sar</taxon>
        <taxon>Alveolata</taxon>
        <taxon>Dinophyceae</taxon>
        <taxon>Prorocentrales</taxon>
        <taxon>Prorocentraceae</taxon>
        <taxon>Prorocentrum</taxon>
    </lineage>
</organism>
<dbReference type="Proteomes" id="UP001189429">
    <property type="component" value="Unassembled WGS sequence"/>
</dbReference>
<dbReference type="EMBL" id="CAUYUJ010017428">
    <property type="protein sequence ID" value="CAK0874753.1"/>
    <property type="molecule type" value="Genomic_DNA"/>
</dbReference>
<reference evidence="2" key="1">
    <citation type="submission" date="2023-10" db="EMBL/GenBank/DDBJ databases">
        <authorList>
            <person name="Chen Y."/>
            <person name="Shah S."/>
            <person name="Dougan E. K."/>
            <person name="Thang M."/>
            <person name="Chan C."/>
        </authorList>
    </citation>
    <scope>NUCLEOTIDE SEQUENCE [LARGE SCALE GENOMIC DNA]</scope>
</reference>
<evidence type="ECO:0000256" key="1">
    <source>
        <dbReference type="SAM" id="MobiDB-lite"/>
    </source>
</evidence>
<feature type="compositionally biased region" description="Low complexity" evidence="1">
    <location>
        <begin position="11"/>
        <end position="21"/>
    </location>
</feature>